<organism evidence="2 3">
    <name type="scientific">Hibiscus syriacus</name>
    <name type="common">Rose of Sharon</name>
    <dbReference type="NCBI Taxonomy" id="106335"/>
    <lineage>
        <taxon>Eukaryota</taxon>
        <taxon>Viridiplantae</taxon>
        <taxon>Streptophyta</taxon>
        <taxon>Embryophyta</taxon>
        <taxon>Tracheophyta</taxon>
        <taxon>Spermatophyta</taxon>
        <taxon>Magnoliopsida</taxon>
        <taxon>eudicotyledons</taxon>
        <taxon>Gunneridae</taxon>
        <taxon>Pentapetalae</taxon>
        <taxon>rosids</taxon>
        <taxon>malvids</taxon>
        <taxon>Malvales</taxon>
        <taxon>Malvaceae</taxon>
        <taxon>Malvoideae</taxon>
        <taxon>Hibiscus</taxon>
    </lineage>
</organism>
<dbReference type="EMBL" id="VEPZ02000352">
    <property type="protein sequence ID" value="KAE8726578.1"/>
    <property type="molecule type" value="Genomic_DNA"/>
</dbReference>
<dbReference type="AlphaFoldDB" id="A0A6A3CGY5"/>
<name>A0A6A3CGY5_HIBSY</name>
<dbReference type="PANTHER" id="PTHR47723">
    <property type="entry name" value="OS05G0353850 PROTEIN"/>
    <property type="match status" value="1"/>
</dbReference>
<dbReference type="PANTHER" id="PTHR47723:SF19">
    <property type="entry name" value="POLYNUCLEOTIDYL TRANSFERASE, RIBONUCLEASE H-LIKE SUPERFAMILY PROTEIN"/>
    <property type="match status" value="1"/>
</dbReference>
<sequence>MNHYYDLSPMEGEGTLIERCSRLVQLMLQARLEEKPSVTTNTRIHRGHSHWMLPPAPWIKLNTGVTRRETDCYARCDGIARDNAVNWLFGFSKFIGACSVIDAKLCGVYVGLNLAWDAGFRQVILELDSMEDLNILRSDYNGAHSLDWHLNESKCNWCVKIQHVMLWLKMFLLTTSTLLYSLPLRARSPNFCLKNDGNKFC</sequence>
<evidence type="ECO:0000259" key="1">
    <source>
        <dbReference type="Pfam" id="PF13456"/>
    </source>
</evidence>
<dbReference type="Pfam" id="PF13456">
    <property type="entry name" value="RVT_3"/>
    <property type="match status" value="1"/>
</dbReference>
<protein>
    <recommendedName>
        <fullName evidence="1">RNase H type-1 domain-containing protein</fullName>
    </recommendedName>
</protein>
<comment type="caution">
    <text evidence="2">The sequence shown here is derived from an EMBL/GenBank/DDBJ whole genome shotgun (WGS) entry which is preliminary data.</text>
</comment>
<dbReference type="Proteomes" id="UP000436088">
    <property type="component" value="Unassembled WGS sequence"/>
</dbReference>
<dbReference type="InterPro" id="IPR002156">
    <property type="entry name" value="RNaseH_domain"/>
</dbReference>
<proteinExistence type="predicted"/>
<dbReference type="GO" id="GO:0003676">
    <property type="term" value="F:nucleic acid binding"/>
    <property type="evidence" value="ECO:0007669"/>
    <property type="project" value="InterPro"/>
</dbReference>
<evidence type="ECO:0000313" key="2">
    <source>
        <dbReference type="EMBL" id="KAE8726578.1"/>
    </source>
</evidence>
<keyword evidence="3" id="KW-1185">Reference proteome</keyword>
<feature type="domain" description="RNase H type-1" evidence="1">
    <location>
        <begin position="69"/>
        <end position="140"/>
    </location>
</feature>
<dbReference type="InterPro" id="IPR044730">
    <property type="entry name" value="RNase_H-like_dom_plant"/>
</dbReference>
<dbReference type="GO" id="GO:0004523">
    <property type="term" value="F:RNA-DNA hybrid ribonuclease activity"/>
    <property type="evidence" value="ECO:0007669"/>
    <property type="project" value="InterPro"/>
</dbReference>
<dbReference type="InterPro" id="IPR053151">
    <property type="entry name" value="RNase_H-like"/>
</dbReference>
<dbReference type="CDD" id="cd06222">
    <property type="entry name" value="RNase_H_like"/>
    <property type="match status" value="1"/>
</dbReference>
<evidence type="ECO:0000313" key="3">
    <source>
        <dbReference type="Proteomes" id="UP000436088"/>
    </source>
</evidence>
<accession>A0A6A3CGY5</accession>
<reference evidence="2" key="1">
    <citation type="submission" date="2019-09" db="EMBL/GenBank/DDBJ databases">
        <title>Draft genome information of white flower Hibiscus syriacus.</title>
        <authorList>
            <person name="Kim Y.-M."/>
        </authorList>
    </citation>
    <scope>NUCLEOTIDE SEQUENCE [LARGE SCALE GENOMIC DNA]</scope>
    <source>
        <strain evidence="2">YM2019G1</strain>
    </source>
</reference>
<gene>
    <name evidence="2" type="ORF">F3Y22_tig00006613pilonHSYRG00064</name>
</gene>